<dbReference type="Pfam" id="PF00201">
    <property type="entry name" value="UDPGT"/>
    <property type="match status" value="1"/>
</dbReference>
<comment type="caution">
    <text evidence="6">The sequence shown here is derived from an EMBL/GenBank/DDBJ whole genome shotgun (WGS) entry which is preliminary data.</text>
</comment>
<keyword evidence="5" id="KW-1133">Transmembrane helix</keyword>
<sequence>MKVCGATLYVALVGLLILQTVVLSKRVMFMPLPVTSAVSLHVQIARSVSDLGHETWLVLPANVLRKNVVDLSGLSVIEYNTKLNIEDDVVRAHSLKAFLGRRAPEHSEVVRKAMDINTEILSNSTLYRTLKTVQADLFVFDDDCESKMFVIFPYRMSVPFACMDFGFEPFHRRVPFSPASTSHPLAAFGRRMSFLQKLQNTFLFLSDWLGNPFYYNDAVARFAPEMPYIPLDQLIARAEIWLVRTDPVLGLPVPTLPNVKLIGGIGATPAKPLTPKYQVFVDAAEDGVVVATFGSMVLDLPDDITHKLFSAFLRLPMRVVFKSNVSSPDPTRILTAPWIPQNDLLAHHNVKVFLTHCGLNGLYQALDHTVPVVGLPLFYDQFHNAKVIEEKGFGKTLDIRDATESQLVEALMEAAADPMYKNSISRASALFREQFGEPIKTSAYWLDHVMQYGGQYMRTAGQEMALYEFLLLDVLAVLGSVFAVAVLVCCVSFRMLCSPSKRRVLLKRTLRSVVRKCSAAVFQRHLQNKL</sequence>
<evidence type="ECO:0000256" key="2">
    <source>
        <dbReference type="ARBA" id="ARBA00022676"/>
    </source>
</evidence>
<dbReference type="EC" id="2.4.1.17" evidence="5"/>
<accession>A0ABD0LGW4</accession>
<dbReference type="AlphaFoldDB" id="A0ABD0LGW4"/>
<keyword evidence="5" id="KW-0812">Transmembrane</keyword>
<dbReference type="EMBL" id="JACVVK020000049">
    <property type="protein sequence ID" value="KAK7498695.1"/>
    <property type="molecule type" value="Genomic_DNA"/>
</dbReference>
<dbReference type="GO" id="GO:0015020">
    <property type="term" value="F:glucuronosyltransferase activity"/>
    <property type="evidence" value="ECO:0007669"/>
    <property type="project" value="UniProtKB-EC"/>
</dbReference>
<dbReference type="PANTHER" id="PTHR48043:SF145">
    <property type="entry name" value="FI06409P-RELATED"/>
    <property type="match status" value="1"/>
</dbReference>
<evidence type="ECO:0000256" key="1">
    <source>
        <dbReference type="ARBA" id="ARBA00009995"/>
    </source>
</evidence>
<dbReference type="FunFam" id="3.40.50.2000:FF:000021">
    <property type="entry name" value="UDP-glucuronosyltransferase"/>
    <property type="match status" value="1"/>
</dbReference>
<evidence type="ECO:0000256" key="3">
    <source>
        <dbReference type="ARBA" id="ARBA00022679"/>
    </source>
</evidence>
<reference evidence="6 7" key="1">
    <citation type="journal article" date="2023" name="Sci. Data">
        <title>Genome assembly of the Korean intertidal mud-creeper Batillaria attramentaria.</title>
        <authorList>
            <person name="Patra A.K."/>
            <person name="Ho P.T."/>
            <person name="Jun S."/>
            <person name="Lee S.J."/>
            <person name="Kim Y."/>
            <person name="Won Y.J."/>
        </authorList>
    </citation>
    <scope>NUCLEOTIDE SEQUENCE [LARGE SCALE GENOMIC DNA]</scope>
    <source>
        <strain evidence="6">Wonlab-2016</strain>
    </source>
</reference>
<dbReference type="GO" id="GO:0016020">
    <property type="term" value="C:membrane"/>
    <property type="evidence" value="ECO:0007669"/>
    <property type="project" value="UniProtKB-SubCell"/>
</dbReference>
<dbReference type="PANTHER" id="PTHR48043">
    <property type="entry name" value="EG:EG0003.4 PROTEIN-RELATED"/>
    <property type="match status" value="1"/>
</dbReference>
<keyword evidence="5" id="KW-0472">Membrane</keyword>
<proteinExistence type="inferred from homology"/>
<dbReference type="PROSITE" id="PS00375">
    <property type="entry name" value="UDPGT"/>
    <property type="match status" value="1"/>
</dbReference>
<evidence type="ECO:0000256" key="5">
    <source>
        <dbReference type="RuleBase" id="RU362059"/>
    </source>
</evidence>
<keyword evidence="2 4" id="KW-0328">Glycosyltransferase</keyword>
<organism evidence="6 7">
    <name type="scientific">Batillaria attramentaria</name>
    <dbReference type="NCBI Taxonomy" id="370345"/>
    <lineage>
        <taxon>Eukaryota</taxon>
        <taxon>Metazoa</taxon>
        <taxon>Spiralia</taxon>
        <taxon>Lophotrochozoa</taxon>
        <taxon>Mollusca</taxon>
        <taxon>Gastropoda</taxon>
        <taxon>Caenogastropoda</taxon>
        <taxon>Sorbeoconcha</taxon>
        <taxon>Cerithioidea</taxon>
        <taxon>Batillariidae</taxon>
        <taxon>Batillaria</taxon>
    </lineage>
</organism>
<keyword evidence="7" id="KW-1185">Reference proteome</keyword>
<keyword evidence="3 4" id="KW-0808">Transferase</keyword>
<gene>
    <name evidence="6" type="ORF">BaRGS_00010072</name>
</gene>
<protein>
    <recommendedName>
        <fullName evidence="5">UDP-glucuronosyltransferase</fullName>
        <ecNumber evidence="5">2.4.1.17</ecNumber>
    </recommendedName>
</protein>
<name>A0ABD0LGW4_9CAEN</name>
<dbReference type="InterPro" id="IPR050271">
    <property type="entry name" value="UDP-glycosyltransferase"/>
</dbReference>
<dbReference type="Proteomes" id="UP001519460">
    <property type="component" value="Unassembled WGS sequence"/>
</dbReference>
<evidence type="ECO:0000313" key="6">
    <source>
        <dbReference type="EMBL" id="KAK7498695.1"/>
    </source>
</evidence>
<dbReference type="InterPro" id="IPR002213">
    <property type="entry name" value="UDP_glucos_trans"/>
</dbReference>
<dbReference type="SUPFAM" id="SSF53756">
    <property type="entry name" value="UDP-Glycosyltransferase/glycogen phosphorylase"/>
    <property type="match status" value="1"/>
</dbReference>
<dbReference type="Gene3D" id="3.40.50.2000">
    <property type="entry name" value="Glycogen Phosphorylase B"/>
    <property type="match status" value="1"/>
</dbReference>
<feature type="transmembrane region" description="Helical" evidence="5">
    <location>
        <begin position="469"/>
        <end position="493"/>
    </location>
</feature>
<comment type="catalytic activity">
    <reaction evidence="5">
        <text>glucuronate acceptor + UDP-alpha-D-glucuronate = acceptor beta-D-glucuronoside + UDP + H(+)</text>
        <dbReference type="Rhea" id="RHEA:21032"/>
        <dbReference type="ChEBI" id="CHEBI:15378"/>
        <dbReference type="ChEBI" id="CHEBI:58052"/>
        <dbReference type="ChEBI" id="CHEBI:58223"/>
        <dbReference type="ChEBI" id="CHEBI:132367"/>
        <dbReference type="ChEBI" id="CHEBI:132368"/>
        <dbReference type="EC" id="2.4.1.17"/>
    </reaction>
</comment>
<comment type="subcellular location">
    <subcellularLocation>
        <location evidence="5">Membrane</location>
        <topology evidence="5">Single-pass membrane protein</topology>
    </subcellularLocation>
</comment>
<dbReference type="CDD" id="cd03784">
    <property type="entry name" value="GT1_Gtf-like"/>
    <property type="match status" value="1"/>
</dbReference>
<evidence type="ECO:0000256" key="4">
    <source>
        <dbReference type="RuleBase" id="RU003718"/>
    </source>
</evidence>
<comment type="similarity">
    <text evidence="1 4">Belongs to the UDP-glycosyltransferase family.</text>
</comment>
<evidence type="ECO:0000313" key="7">
    <source>
        <dbReference type="Proteomes" id="UP001519460"/>
    </source>
</evidence>
<dbReference type="InterPro" id="IPR035595">
    <property type="entry name" value="UDP_glycos_trans_CS"/>
</dbReference>